<dbReference type="AlphaFoldDB" id="A0A811QD94"/>
<evidence type="ECO:0000256" key="1">
    <source>
        <dbReference type="SAM" id="MobiDB-lite"/>
    </source>
</evidence>
<evidence type="ECO:0000313" key="3">
    <source>
        <dbReference type="Proteomes" id="UP000604825"/>
    </source>
</evidence>
<feature type="compositionally biased region" description="Low complexity" evidence="1">
    <location>
        <begin position="45"/>
        <end position="142"/>
    </location>
</feature>
<name>A0A811QD94_9POAL</name>
<accession>A0A811QD94</accession>
<dbReference type="PANTHER" id="PTHR47851">
    <property type="entry name" value="OS06G0588700 PROTEIN-RELATED"/>
    <property type="match status" value="1"/>
</dbReference>
<protein>
    <submittedName>
        <fullName evidence="2">Uncharacterized protein</fullName>
    </submittedName>
</protein>
<keyword evidence="3" id="KW-1185">Reference proteome</keyword>
<dbReference type="OrthoDB" id="683049at2759"/>
<organism evidence="2 3">
    <name type="scientific">Miscanthus lutarioriparius</name>
    <dbReference type="NCBI Taxonomy" id="422564"/>
    <lineage>
        <taxon>Eukaryota</taxon>
        <taxon>Viridiplantae</taxon>
        <taxon>Streptophyta</taxon>
        <taxon>Embryophyta</taxon>
        <taxon>Tracheophyta</taxon>
        <taxon>Spermatophyta</taxon>
        <taxon>Magnoliopsida</taxon>
        <taxon>Liliopsida</taxon>
        <taxon>Poales</taxon>
        <taxon>Poaceae</taxon>
        <taxon>PACMAD clade</taxon>
        <taxon>Panicoideae</taxon>
        <taxon>Andropogonodae</taxon>
        <taxon>Andropogoneae</taxon>
        <taxon>Saccharinae</taxon>
        <taxon>Miscanthus</taxon>
    </lineage>
</organism>
<evidence type="ECO:0000313" key="2">
    <source>
        <dbReference type="EMBL" id="CAD6254079.1"/>
    </source>
</evidence>
<feature type="compositionally biased region" description="Basic and acidic residues" evidence="1">
    <location>
        <begin position="1"/>
        <end position="19"/>
    </location>
</feature>
<feature type="region of interest" description="Disordered" evidence="1">
    <location>
        <begin position="1"/>
        <end position="145"/>
    </location>
</feature>
<feature type="region of interest" description="Disordered" evidence="1">
    <location>
        <begin position="179"/>
        <end position="211"/>
    </location>
</feature>
<dbReference type="Proteomes" id="UP000604825">
    <property type="component" value="Unassembled WGS sequence"/>
</dbReference>
<comment type="caution">
    <text evidence="2">The sequence shown here is derived from an EMBL/GenBank/DDBJ whole genome shotgun (WGS) entry which is preliminary data.</text>
</comment>
<feature type="compositionally biased region" description="Gly residues" evidence="1">
    <location>
        <begin position="185"/>
        <end position="194"/>
    </location>
</feature>
<gene>
    <name evidence="2" type="ORF">NCGR_LOCUS37688</name>
</gene>
<proteinExistence type="predicted"/>
<dbReference type="EMBL" id="CAJGYO010000009">
    <property type="protein sequence ID" value="CAD6254079.1"/>
    <property type="molecule type" value="Genomic_DNA"/>
</dbReference>
<dbReference type="PANTHER" id="PTHR47851:SF1">
    <property type="entry name" value="OS06G0588700 PROTEIN"/>
    <property type="match status" value="1"/>
</dbReference>
<sequence>MGEPSPEREARREADRSGILEDDPIGSWTGSLSAVLARAGGGPPAGASWPGVGHGVPPAGGSWPGAAARPPPDGGCWPGAAASAPPAGVGWSGVGWPSSSSGAPPSSGAGWPGSSSGVPLVGVGWPSSSSGAPLSAGTSSAGDSLGWQQWNATTTALFGPDWRETRTPERVEDDCVEIVGSGAPSRGGRGGRGGRSQKPPAVPAAPHPTLSISPTQVHDGDLSLDAMLCFVIMYSDHGPSFVRNSEADWWDENTRIVCEIFADEVQKGNRANTHLNKAGYKNVIQRSQSGTETDDTDDSDSDEWISNTMQLLRSNQNNLVACAILAVQYYMTYLDKNEARAPA</sequence>
<reference evidence="2" key="1">
    <citation type="submission" date="2020-10" db="EMBL/GenBank/DDBJ databases">
        <authorList>
            <person name="Han B."/>
            <person name="Lu T."/>
            <person name="Zhao Q."/>
            <person name="Huang X."/>
            <person name="Zhao Y."/>
        </authorList>
    </citation>
    <scope>NUCLEOTIDE SEQUENCE</scope>
</reference>